<proteinExistence type="predicted"/>
<evidence type="ECO:0000256" key="4">
    <source>
        <dbReference type="ARBA" id="ARBA00023136"/>
    </source>
</evidence>
<keyword evidence="2" id="KW-0812">Transmembrane</keyword>
<dbReference type="GeneID" id="68105220"/>
<dbReference type="PANTHER" id="PTHR12988:SF6">
    <property type="entry name" value="SPHINGOMYELIN PHOSPHODIESTERASE 4"/>
    <property type="match status" value="1"/>
</dbReference>
<evidence type="ECO:0000313" key="6">
    <source>
        <dbReference type="Proteomes" id="UP000816034"/>
    </source>
</evidence>
<evidence type="ECO:0000313" key="5">
    <source>
        <dbReference type="EMBL" id="KAG2373164.1"/>
    </source>
</evidence>
<comment type="caution">
    <text evidence="5">The sequence shown here is derived from an EMBL/GenBank/DDBJ whole genome shotgun (WGS) entry which is preliminary data.</text>
</comment>
<dbReference type="PANTHER" id="PTHR12988">
    <property type="entry name" value="SPHINGOMYELIN PHOSPHODIESTERASE 4"/>
    <property type="match status" value="1"/>
</dbReference>
<dbReference type="AlphaFoldDB" id="A0AA88GCI9"/>
<dbReference type="GO" id="GO:0006685">
    <property type="term" value="P:sphingomyelin catabolic process"/>
    <property type="evidence" value="ECO:0007669"/>
    <property type="project" value="TreeGrafter"/>
</dbReference>
<dbReference type="RefSeq" id="XP_044542338.1">
    <property type="nucleotide sequence ID" value="XM_044688568.1"/>
</dbReference>
<dbReference type="EMBL" id="PYSW02000059">
    <property type="protein sequence ID" value="KAG2373164.1"/>
    <property type="molecule type" value="Genomic_DNA"/>
</dbReference>
<dbReference type="Proteomes" id="UP000816034">
    <property type="component" value="Unassembled WGS sequence"/>
</dbReference>
<accession>A0AA88GCI9</accession>
<comment type="subcellular location">
    <subcellularLocation>
        <location evidence="1">Membrane</location>
        <topology evidence="1">Single-pass membrane protein</topology>
    </subcellularLocation>
</comment>
<dbReference type="GO" id="GO:0046475">
    <property type="term" value="P:glycerophospholipid catabolic process"/>
    <property type="evidence" value="ECO:0007669"/>
    <property type="project" value="TreeGrafter"/>
</dbReference>
<gene>
    <name evidence="5" type="ORF">C9374_012766</name>
</gene>
<dbReference type="GO" id="GO:0050290">
    <property type="term" value="F:sphingomyelin phosphodiesterase D activity"/>
    <property type="evidence" value="ECO:0007669"/>
    <property type="project" value="InterPro"/>
</dbReference>
<reference evidence="5 6" key="1">
    <citation type="journal article" date="2018" name="BMC Genomics">
        <title>The genome of Naegleria lovaniensis, the basis for a comparative approach to unravel pathogenicity factors of the human pathogenic amoeba N. fowleri.</title>
        <authorList>
            <person name="Liechti N."/>
            <person name="Schurch N."/>
            <person name="Bruggmann R."/>
            <person name="Wittwer M."/>
        </authorList>
    </citation>
    <scope>NUCLEOTIDE SEQUENCE [LARGE SCALE GENOMIC DNA]</scope>
    <source>
        <strain evidence="5 6">ATCC 30569</strain>
    </source>
</reference>
<dbReference type="GO" id="GO:0016020">
    <property type="term" value="C:membrane"/>
    <property type="evidence" value="ECO:0007669"/>
    <property type="project" value="UniProtKB-SubCell"/>
</dbReference>
<organism evidence="5 6">
    <name type="scientific">Naegleria lovaniensis</name>
    <name type="common">Amoeba</name>
    <dbReference type="NCBI Taxonomy" id="51637"/>
    <lineage>
        <taxon>Eukaryota</taxon>
        <taxon>Discoba</taxon>
        <taxon>Heterolobosea</taxon>
        <taxon>Tetramitia</taxon>
        <taxon>Eutetramitia</taxon>
        <taxon>Vahlkampfiidae</taxon>
        <taxon>Naegleria</taxon>
    </lineage>
</organism>
<evidence type="ECO:0000256" key="1">
    <source>
        <dbReference type="ARBA" id="ARBA00004167"/>
    </source>
</evidence>
<dbReference type="InterPro" id="IPR024129">
    <property type="entry name" value="Sphingomy_SMPD4"/>
</dbReference>
<dbReference type="GO" id="GO:0046513">
    <property type="term" value="P:ceramide biosynthetic process"/>
    <property type="evidence" value="ECO:0007669"/>
    <property type="project" value="TreeGrafter"/>
</dbReference>
<protein>
    <submittedName>
        <fullName evidence="5">Uncharacterized protein</fullName>
    </submittedName>
</protein>
<evidence type="ECO:0000256" key="3">
    <source>
        <dbReference type="ARBA" id="ARBA00022989"/>
    </source>
</evidence>
<keyword evidence="6" id="KW-1185">Reference proteome</keyword>
<keyword evidence="3" id="KW-1133">Transmembrane helix</keyword>
<keyword evidence="4" id="KW-0472">Membrane</keyword>
<evidence type="ECO:0000256" key="2">
    <source>
        <dbReference type="ARBA" id="ARBA00022692"/>
    </source>
</evidence>
<sequence length="636" mass="73329">MGFKDCLQNPNTLSSINGVTSLLNGGASDHECYAWLHQLLIKIFGFANNTGGWLVDAETDEMIYDAVIKLLDPHGPLFKVLLGNNQNMYQFPMNRLSFGMQSFIQQLKRKSKASSDDYNILGVYQHSLSYRYFLNKIKQASTRDTGSFFVLNTFEYYLFCFFYFLTTNTRITLKTQSKQPSFESDNGFFSKLAPVRPEASRQVKREPVTIYLLSKYLNFFFPLDGHTSSRDAYISNMFLSVLSDYLFNQIIQEYGQPHSFSSEMLTDPARFSYFASVTVKHCLKTISSSSDIYKQFDEPHAAVNYKDDNFASKTAPYSHIQYAAYRFLKALFTDFPYDKPFPLKYTISLWKGLMMPWRLLNNNSQNPWPLYVTSNWCFYSSLFYYFLNFRFPSDFSSASLLDLESISTLLDVFKEPKLLELLKQIDNIISTTNVQEGTLLSHMNICETELSRVAHLFSLDTIDLVNQKITEIQLAKSHQLSSSPRIMRLLTNRGKSSADTSVRLTLITKIASKLSTIFDLDAQLNDPLRTPSAYSPRSLTGLSPFESPDTIPENILQTTSIFHETDSLSSTHGMRKLSPIDLDHFINGRFKCQRMDATFKYNILYRPIETNEISWLVVPTIRWSEWFFNKFGKHHD</sequence>
<name>A0AA88GCI9_NAELO</name>